<sequence>MSMDYVQPPVKHSYFSPPVNIKEFLNEAIEAEKGLFNFFNGSDRTGEEDVRENFVAFAQDYDQNSDEAQKTVKEVDANLEHIIEQYPVIEFEPGFPPLDSTLHSHIVLNDMRTRNAGKTKLKNTYLKRGKYYKYRDFALEKPLQAKVEVAEKDVVVTVSLLSPMNTLSNQATDISMRKQCEVKYQVRGDMLLTKLREKIFCQADFWCNKQDFEEANDSNNYFLNKYPSGFFFIFDTFFIDRTNPNSVDISEQTREFMTRKNKVFKEHHVKDIKDVKIRDLTLRLGQPYVFIHQGHCEHLIIFTDLRLMNPNDVQDVNEYPLLVYDNIKQINCCVCKDSIASFVVTESDRMPVNPGFMCDDCFKQFHYERKMRIGTFKAYHFIDRGCLE</sequence>
<dbReference type="InterPro" id="IPR022042">
    <property type="entry name" value="snRNA-activating_su3"/>
</dbReference>
<name>A0A1I7RRP8_BURXY</name>
<dbReference type="Proteomes" id="UP000095284">
    <property type="component" value="Unplaced"/>
</dbReference>
<dbReference type="GO" id="GO:0001006">
    <property type="term" value="F:RNA polymerase III type 3 promoter sequence-specific DNA binding"/>
    <property type="evidence" value="ECO:0007669"/>
    <property type="project" value="TreeGrafter"/>
</dbReference>
<dbReference type="GO" id="GO:0019185">
    <property type="term" value="C:snRNA-activating protein complex"/>
    <property type="evidence" value="ECO:0007669"/>
    <property type="project" value="TreeGrafter"/>
</dbReference>
<dbReference type="EMBL" id="CAJFCV020000005">
    <property type="protein sequence ID" value="CAG9123572.1"/>
    <property type="molecule type" value="Genomic_DNA"/>
</dbReference>
<dbReference type="SMR" id="A0A1I7RRP8"/>
<protein>
    <submittedName>
        <fullName evidence="2">(pine wood nematode) hypothetical protein</fullName>
    </submittedName>
    <submittedName>
        <fullName evidence="5">snRNA-activating protein complex subunit 3</fullName>
    </submittedName>
</protein>
<keyword evidence="4" id="KW-1185">Reference proteome</keyword>
<dbReference type="OrthoDB" id="9972728at2759"/>
<dbReference type="GO" id="GO:0001046">
    <property type="term" value="F:core promoter sequence-specific DNA binding"/>
    <property type="evidence" value="ECO:0007669"/>
    <property type="project" value="TreeGrafter"/>
</dbReference>
<evidence type="ECO:0000313" key="3">
    <source>
        <dbReference type="Proteomes" id="UP000095284"/>
    </source>
</evidence>
<keyword evidence="1" id="KW-0175">Coiled coil</keyword>
<dbReference type="Proteomes" id="UP000659654">
    <property type="component" value="Unassembled WGS sequence"/>
</dbReference>
<evidence type="ECO:0000313" key="4">
    <source>
        <dbReference type="Proteomes" id="UP000659654"/>
    </source>
</evidence>
<evidence type="ECO:0000313" key="5">
    <source>
        <dbReference type="WBParaSite" id="BXY_0339500.1"/>
    </source>
</evidence>
<dbReference type="GO" id="GO:0042796">
    <property type="term" value="P:snRNA transcription by RNA polymerase III"/>
    <property type="evidence" value="ECO:0007669"/>
    <property type="project" value="TreeGrafter"/>
</dbReference>
<dbReference type="GO" id="GO:0042795">
    <property type="term" value="P:snRNA transcription by RNA polymerase II"/>
    <property type="evidence" value="ECO:0007669"/>
    <property type="project" value="TreeGrafter"/>
</dbReference>
<dbReference type="eggNOG" id="KOG2664">
    <property type="taxonomic scope" value="Eukaryota"/>
</dbReference>
<dbReference type="PANTHER" id="PTHR13421">
    <property type="entry name" value="SNRNA-ACTIVATING PROTEIN COMPLEX SUBUNIT 3"/>
    <property type="match status" value="1"/>
</dbReference>
<evidence type="ECO:0000313" key="2">
    <source>
        <dbReference type="EMBL" id="CAD5231949.1"/>
    </source>
</evidence>
<dbReference type="GO" id="GO:0003681">
    <property type="term" value="F:bent DNA binding"/>
    <property type="evidence" value="ECO:0007669"/>
    <property type="project" value="TreeGrafter"/>
</dbReference>
<gene>
    <name evidence="2" type="ORF">BXYJ_LOCUS12040</name>
</gene>
<dbReference type="EMBL" id="CAJFDI010000005">
    <property type="protein sequence ID" value="CAD5231949.1"/>
    <property type="molecule type" value="Genomic_DNA"/>
</dbReference>
<dbReference type="AlphaFoldDB" id="A0A1I7RRP8"/>
<dbReference type="Proteomes" id="UP000582659">
    <property type="component" value="Unassembled WGS sequence"/>
</dbReference>
<dbReference type="PANTHER" id="PTHR13421:SF22">
    <property type="entry name" value="SNRNA-ACTIVATING PROTEIN COMPLEX SUBUNIT 3"/>
    <property type="match status" value="1"/>
</dbReference>
<organism evidence="3 5">
    <name type="scientific">Bursaphelenchus xylophilus</name>
    <name type="common">Pinewood nematode worm</name>
    <name type="synonym">Aphelenchoides xylophilus</name>
    <dbReference type="NCBI Taxonomy" id="6326"/>
    <lineage>
        <taxon>Eukaryota</taxon>
        <taxon>Metazoa</taxon>
        <taxon>Ecdysozoa</taxon>
        <taxon>Nematoda</taxon>
        <taxon>Chromadorea</taxon>
        <taxon>Rhabditida</taxon>
        <taxon>Tylenchina</taxon>
        <taxon>Tylenchomorpha</taxon>
        <taxon>Aphelenchoidea</taxon>
        <taxon>Aphelenchoididae</taxon>
        <taxon>Bursaphelenchus</taxon>
    </lineage>
</organism>
<dbReference type="Pfam" id="PF12251">
    <property type="entry name" value="SNAPC3"/>
    <property type="match status" value="1"/>
</dbReference>
<reference evidence="2" key="2">
    <citation type="submission" date="2020-09" db="EMBL/GenBank/DDBJ databases">
        <authorList>
            <person name="Kikuchi T."/>
        </authorList>
    </citation>
    <scope>NUCLEOTIDE SEQUENCE</scope>
    <source>
        <strain evidence="2">Ka4C1</strain>
    </source>
</reference>
<proteinExistence type="predicted"/>
<dbReference type="GO" id="GO:0000978">
    <property type="term" value="F:RNA polymerase II cis-regulatory region sequence-specific DNA binding"/>
    <property type="evidence" value="ECO:0007669"/>
    <property type="project" value="TreeGrafter"/>
</dbReference>
<feature type="coiled-coil region" evidence="1">
    <location>
        <begin position="58"/>
        <end position="85"/>
    </location>
</feature>
<reference evidence="5" key="1">
    <citation type="submission" date="2016-11" db="UniProtKB">
        <authorList>
            <consortium name="WormBaseParasite"/>
        </authorList>
    </citation>
    <scope>IDENTIFICATION</scope>
</reference>
<dbReference type="WBParaSite" id="BXY_0339500.1">
    <property type="protein sequence ID" value="BXY_0339500.1"/>
    <property type="gene ID" value="BXY_0339500"/>
</dbReference>
<evidence type="ECO:0000256" key="1">
    <source>
        <dbReference type="SAM" id="Coils"/>
    </source>
</evidence>
<accession>A0A1I7RRP8</accession>